<reference evidence="3" key="1">
    <citation type="journal article" date="2019" name="Int. J. Syst. Evol. Microbiol.">
        <title>The Global Catalogue of Microorganisms (GCM) 10K type strain sequencing project: providing services to taxonomists for standard genome sequencing and annotation.</title>
        <authorList>
            <consortium name="The Broad Institute Genomics Platform"/>
            <consortium name="The Broad Institute Genome Sequencing Center for Infectious Disease"/>
            <person name="Wu L."/>
            <person name="Ma J."/>
        </authorList>
    </citation>
    <scope>NUCLEOTIDE SEQUENCE [LARGE SCALE GENOMIC DNA]</scope>
    <source>
        <strain evidence="3">JCM 9373</strain>
    </source>
</reference>
<keyword evidence="3" id="KW-1185">Reference proteome</keyword>
<comment type="caution">
    <text evidence="2">The sequence shown here is derived from an EMBL/GenBank/DDBJ whole genome shotgun (WGS) entry which is preliminary data.</text>
</comment>
<dbReference type="Proteomes" id="UP001500320">
    <property type="component" value="Unassembled WGS sequence"/>
</dbReference>
<evidence type="ECO:0000313" key="2">
    <source>
        <dbReference type="EMBL" id="GAA3143233.1"/>
    </source>
</evidence>
<organism evidence="2 3">
    <name type="scientific">Planomonospora alba</name>
    <dbReference type="NCBI Taxonomy" id="161354"/>
    <lineage>
        <taxon>Bacteria</taxon>
        <taxon>Bacillati</taxon>
        <taxon>Actinomycetota</taxon>
        <taxon>Actinomycetes</taxon>
        <taxon>Streptosporangiales</taxon>
        <taxon>Streptosporangiaceae</taxon>
        <taxon>Planomonospora</taxon>
    </lineage>
</organism>
<name>A0ABP6NGT0_9ACTN</name>
<protein>
    <submittedName>
        <fullName evidence="2">Uncharacterized protein</fullName>
    </submittedName>
</protein>
<evidence type="ECO:0000313" key="3">
    <source>
        <dbReference type="Proteomes" id="UP001500320"/>
    </source>
</evidence>
<feature type="region of interest" description="Disordered" evidence="1">
    <location>
        <begin position="27"/>
        <end position="52"/>
    </location>
</feature>
<dbReference type="SUPFAM" id="SSF57938">
    <property type="entry name" value="DnaJ/Hsp40 cysteine-rich domain"/>
    <property type="match status" value="1"/>
</dbReference>
<dbReference type="EMBL" id="BAAAUT010000029">
    <property type="protein sequence ID" value="GAA3143233.1"/>
    <property type="molecule type" value="Genomic_DNA"/>
</dbReference>
<dbReference type="Gene3D" id="2.10.230.10">
    <property type="entry name" value="Heat shock protein DnaJ, cysteine-rich domain"/>
    <property type="match status" value="1"/>
</dbReference>
<dbReference type="RefSeq" id="WP_344861245.1">
    <property type="nucleotide sequence ID" value="NZ_BAAAUT010000029.1"/>
</dbReference>
<dbReference type="InterPro" id="IPR036410">
    <property type="entry name" value="HSP_DnaJ_Cys-rich_dom_sf"/>
</dbReference>
<evidence type="ECO:0000256" key="1">
    <source>
        <dbReference type="SAM" id="MobiDB-lite"/>
    </source>
</evidence>
<proteinExistence type="predicted"/>
<sequence length="52" mass="5789">MRNPLKQPAPLQCSRCFGQGRISAQTWTMGKGWRQTGPKCPDCKGRGTLPTR</sequence>
<accession>A0ABP6NGT0</accession>
<gene>
    <name evidence="2" type="ORF">GCM10010466_37770</name>
</gene>